<dbReference type="Gene3D" id="1.20.58.740">
    <property type="match status" value="1"/>
</dbReference>
<evidence type="ECO:0000259" key="4">
    <source>
        <dbReference type="PROSITE" id="PS51650"/>
    </source>
</evidence>
<reference evidence="6" key="1">
    <citation type="submission" date="2022-08" db="EMBL/GenBank/DDBJ databases">
        <title>Novel sulphate-reducing endosymbionts in the free-living metamonad Anaeramoeba.</title>
        <authorList>
            <person name="Jerlstrom-Hultqvist J."/>
            <person name="Cepicka I."/>
            <person name="Gallot-Lavallee L."/>
            <person name="Salas-Leiva D."/>
            <person name="Curtis B.A."/>
            <person name="Zahonova K."/>
            <person name="Pipaliya S."/>
            <person name="Dacks J."/>
            <person name="Roger A.J."/>
        </authorList>
    </citation>
    <scope>NUCLEOTIDE SEQUENCE</scope>
    <source>
        <strain evidence="6">Busselton2</strain>
    </source>
</reference>
<evidence type="ECO:0000259" key="5">
    <source>
        <dbReference type="PROSITE" id="PS51651"/>
    </source>
</evidence>
<comment type="similarity">
    <text evidence="2">Belongs to the DOCK family.</text>
</comment>
<dbReference type="Proteomes" id="UP001146793">
    <property type="component" value="Unassembled WGS sequence"/>
</dbReference>
<dbReference type="InterPro" id="IPR026791">
    <property type="entry name" value="DOCK"/>
</dbReference>
<dbReference type="PANTHER" id="PTHR23317:SF76">
    <property type="entry name" value="LD20667P"/>
    <property type="match status" value="1"/>
</dbReference>
<dbReference type="Gene3D" id="2.60.40.150">
    <property type="entry name" value="C2 domain"/>
    <property type="match status" value="1"/>
</dbReference>
<feature type="domain" description="DOCKER" evidence="5">
    <location>
        <begin position="1744"/>
        <end position="2203"/>
    </location>
</feature>
<evidence type="ECO:0000256" key="3">
    <source>
        <dbReference type="SAM" id="MobiDB-lite"/>
    </source>
</evidence>
<feature type="compositionally biased region" description="Low complexity" evidence="3">
    <location>
        <begin position="650"/>
        <end position="678"/>
    </location>
</feature>
<evidence type="ECO:0000256" key="1">
    <source>
        <dbReference type="ARBA" id="ARBA00022658"/>
    </source>
</evidence>
<dbReference type="Pfam" id="PF06920">
    <property type="entry name" value="DHR-2_Lobe_A"/>
    <property type="match status" value="1"/>
</dbReference>
<sequence length="2217" mass="261081">MDNSGVSKGKKEKKKQKEGEKLKAQPENEVDFFSLQIIKDPFYKRLFLPKKSFEIQTLAKFKNFDSPIPDHILNQQKSGIVRNISEIYLQDYSILNWVDRKYQNPTLSNSKKKKAFPINRNKLLNYEIDQEKTQSILGSNISLVWYFLNSATQENPQEDPNNNPEQKQDQGKKKLKGDKKNGKECVVDNKLKKQERVINKNEKKTDSKKYLAVDPKIKNGKNNIKDEKSESPSEIKKNLSTDILESFKKLNETPRQVTQEEKELIKTNSINVKVLQTDIKNELLNNRSEELIENNKSVREEYSIPLFHLLNKIKHDNLYFDNRQNKPLFMQTKVRKIIFQPMSLTTTIGDLEPFFCSACLYDWKKKKKISENYYFELNSWGFPDWVEYKNKQKMANKISLFTKVEKAIFTIINPTPSIILFIRIEKICQGGYDQIIQPYLKSGTNFNSTEIRKKFRSNLSNSLKKFGYSKKQSFACSIIKLFDSKLNLIHTKFKGYDHSQIIKSKGLNSNKQLFNLINLEFNIDEFPKQKTIPGHFCYLILDSNDDNGNNDEYEDNDNYNYNYNDKKENEEVIIDPSFRKERIKKNKNNNKEFDLKHKKKINSDSNLDVCSNTDNDTGMDTDTDTDTDITTGIDIDININIDTKTNTKINTNTNKNTNINKNTNTNKNKNKNTNTNKNTNEKNRNFYIKIEYKNEDNLKKKGIDLIYGRRSETKFLNKFYTSLFLNEKNPKFYNEIKICLPGILNERAHLLFSIYNHKSIKDKGNEGTNKKRAIGYSILPINQEILLNNNQKFNLNIFPTLAKMDYYDKFLCLNENINIKNKPRLKITIDLISTVYPKNDYLHELFNNYIQLEKNPQIDRRFLKSLNYLIQNENDDDDDYYYYNHSKNKSNNVDNYRDRNDYHNIKNINNKIPINIQICYFNLILEIFYKTLVSGNAMIKIKTFIIFLKFLNNLYQKRKYIYKLILKPYIDNIFNFYENENSDYFFEEIVNLWNRTLLKEKLSQNKKKKRNHSIANDDNEMKNGNIRERGKESEMGKKKNKIIYKSYTVRSCKFLFALITKSLTVYINKNIKNYTSKQFNIFFKKIFLDELFILIDFFRLQIELNSNNSIKFTKYLNKSLAFFLKDLLFIVNPTNVFLIIKNYFKNLHFPNQSLIVLTELKYQFLQIIIDNENYLILNKPFLYDISQNKNIFKFLCKKHFFVGLIIKDLKRTFKNFENEEIQPFLKIIFKLIMNLLIKHEIDNKYFKNNDNGNGNNGNDNDNSKLKSQIISIKYINLENKKNEFDFKDDLNKKKIIEVNNNNNLTSKDNNSNNDNVNVNNRNKNDNSNNNISSSGSSFNNNNGNGNGNVNIVNNGEEGEEGEETVIKEDKNISLPINSDINRIDRINRIKKIKKITKLSKNNLLKSGSTGSLIEKKTPNKLKHKSINKNISDNNSVNNRSKNKTIKRNSLKNLSPIPIKKILKLTNISPLKINKKRYKLYNLETERQLSIQINLIIISILEDMLIKLEPNLHKDNILGEKTNFQKIFELFILILNKNNSYLIINYLLKSLIFLIDNFPNKIFLQENNLLGELCRSIFPKILYHNKQTRSLANTFLFYLISKNYEMTKDLSKIQIQLSTALNTFVDNLNKKYQRNELVFFKKFFAIITNLSKSPKYNFQNNSNSNNNSLFKNNAKNKNNNNNDDNDNLSSNLNKKKKTILEKKIFLKQIDQLIGHLLGILLDSLKVYDYKSDPEMHADLLLRIANGYKKTPSIRFDWLTKLEMLMLKQNNYGEAAVIMIHKCAMISEYLKIISPNSKWLPQNGALAFIDIVPSVVEECYLSGGNLNCDEKRDRDSNSNSTRHKRGEFLPDFNFIDPQYFSIQGLIDCLQVAIKYLRKCNWIEMSSDVYEILLKIYKYKKDFRKISQSFIYLRNDYDLLIKEMFDFPRTFGHYYRVAFFGERFGENNIVEFVYKCKPEILIFDLKPMLKKTFSQIIGIKKIIFLESLKNVEVNKFDQNNCYILLTSVKPYFTEKESKNRVTTFEKMNKVNKFYYENYYSLSGDKKMSENVDDCCRLKTILTTEHYFPYMKTRSKVIKKEIIDLSPIQVAIEDIKKKTMQFEMELNKIDIRMNNLQSLLMGTLLTQVNVGPLEYANVFLKNPQKFTESGIKNLQISFIRFLICLRTALDQHSFKLGYLHNELQDKLEEGFQKFNQIVNQSDILINKIYPNLIVDEDLEEN</sequence>
<evidence type="ECO:0000313" key="6">
    <source>
        <dbReference type="EMBL" id="KAJ3426883.1"/>
    </source>
</evidence>
<feature type="compositionally biased region" description="Low complexity" evidence="3">
    <location>
        <begin position="1659"/>
        <end position="1690"/>
    </location>
</feature>
<dbReference type="PROSITE" id="PS51650">
    <property type="entry name" value="C2_DOCK"/>
    <property type="match status" value="1"/>
</dbReference>
<feature type="region of interest" description="Disordered" evidence="3">
    <location>
        <begin position="650"/>
        <end position="680"/>
    </location>
</feature>
<dbReference type="InterPro" id="IPR043161">
    <property type="entry name" value="DOCK_C_lobe_A"/>
</dbReference>
<organism evidence="6 7">
    <name type="scientific">Anaeramoeba flamelloides</name>
    <dbReference type="NCBI Taxonomy" id="1746091"/>
    <lineage>
        <taxon>Eukaryota</taxon>
        <taxon>Metamonada</taxon>
        <taxon>Anaeramoebidae</taxon>
        <taxon>Anaeramoeba</taxon>
    </lineage>
</organism>
<feature type="domain" description="C2 DOCK-type" evidence="4">
    <location>
        <begin position="669"/>
        <end position="832"/>
    </location>
</feature>
<feature type="region of interest" description="Disordered" evidence="3">
    <location>
        <begin position="1656"/>
        <end position="1690"/>
    </location>
</feature>
<protein>
    <submittedName>
        <fullName evidence="6">Dedicator of cytokinesis dock</fullName>
    </submittedName>
</protein>
<feature type="compositionally biased region" description="Basic and acidic residues" evidence="3">
    <location>
        <begin position="1019"/>
        <end position="1033"/>
    </location>
</feature>
<dbReference type="Pfam" id="PF20422">
    <property type="entry name" value="DHR-2_Lobe_B"/>
    <property type="match status" value="1"/>
</dbReference>
<feature type="region of interest" description="Disordered" evidence="3">
    <location>
        <begin position="153"/>
        <end position="184"/>
    </location>
</feature>
<dbReference type="Pfam" id="PF20421">
    <property type="entry name" value="DHR-2_Lobe_C"/>
    <property type="match status" value="1"/>
</dbReference>
<keyword evidence="1" id="KW-0344">Guanine-nucleotide releasing factor</keyword>
<dbReference type="InterPro" id="IPR027007">
    <property type="entry name" value="C2_DOCK-type_domain"/>
</dbReference>
<dbReference type="InterPro" id="IPR043162">
    <property type="entry name" value="DOCK_C_lobe_C"/>
</dbReference>
<evidence type="ECO:0000256" key="2">
    <source>
        <dbReference type="PROSITE-ProRule" id="PRU00983"/>
    </source>
</evidence>
<dbReference type="InterPro" id="IPR035892">
    <property type="entry name" value="C2_domain_sf"/>
</dbReference>
<evidence type="ECO:0000313" key="7">
    <source>
        <dbReference type="Proteomes" id="UP001146793"/>
    </source>
</evidence>
<feature type="region of interest" description="Disordered" evidence="3">
    <location>
        <begin position="1301"/>
        <end position="1364"/>
    </location>
</feature>
<dbReference type="InterPro" id="IPR046770">
    <property type="entry name" value="DOCKER_Lobe_B"/>
</dbReference>
<dbReference type="EMBL" id="JANTQA010000063">
    <property type="protein sequence ID" value="KAJ3426883.1"/>
    <property type="molecule type" value="Genomic_DNA"/>
</dbReference>
<feature type="compositionally biased region" description="Low complexity" evidence="3">
    <location>
        <begin position="1301"/>
        <end position="1355"/>
    </location>
</feature>
<dbReference type="Pfam" id="PF14429">
    <property type="entry name" value="DOCK-C2"/>
    <property type="match status" value="1"/>
</dbReference>
<feature type="region of interest" description="Disordered" evidence="3">
    <location>
        <begin position="1"/>
        <end position="23"/>
    </location>
</feature>
<feature type="compositionally biased region" description="Basic and acidic residues" evidence="3">
    <location>
        <begin position="166"/>
        <end position="184"/>
    </location>
</feature>
<dbReference type="PANTHER" id="PTHR23317">
    <property type="entry name" value="DEDICATOR OF CYTOKINESIS DOCK"/>
    <property type="match status" value="1"/>
</dbReference>
<dbReference type="InterPro" id="IPR046773">
    <property type="entry name" value="DOCKER_Lobe_C"/>
</dbReference>
<feature type="region of interest" description="Disordered" evidence="3">
    <location>
        <begin position="1008"/>
        <end position="1033"/>
    </location>
</feature>
<dbReference type="GO" id="GO:0005085">
    <property type="term" value="F:guanyl-nucleotide exchange factor activity"/>
    <property type="evidence" value="ECO:0007669"/>
    <property type="project" value="UniProtKB-KW"/>
</dbReference>
<feature type="compositionally biased region" description="Low complexity" evidence="3">
    <location>
        <begin position="153"/>
        <end position="165"/>
    </location>
</feature>
<dbReference type="InterPro" id="IPR046769">
    <property type="entry name" value="DOCKER_Lobe_A"/>
</dbReference>
<name>A0AAV7YAP7_9EUKA</name>
<comment type="caution">
    <text evidence="6">The sequence shown here is derived from an EMBL/GenBank/DDBJ whole genome shotgun (WGS) entry which is preliminary data.</text>
</comment>
<dbReference type="PROSITE" id="PS51651">
    <property type="entry name" value="DOCKER"/>
    <property type="match status" value="1"/>
</dbReference>
<gene>
    <name evidence="6" type="ORF">M0812_26453</name>
</gene>
<proteinExistence type="inferred from homology"/>
<accession>A0AAV7YAP7</accession>
<dbReference type="GO" id="GO:0007264">
    <property type="term" value="P:small GTPase-mediated signal transduction"/>
    <property type="evidence" value="ECO:0007669"/>
    <property type="project" value="InterPro"/>
</dbReference>
<dbReference type="Gene3D" id="1.25.40.410">
    <property type="match status" value="1"/>
</dbReference>
<dbReference type="InterPro" id="IPR027357">
    <property type="entry name" value="DOCKER_dom"/>
</dbReference>